<dbReference type="Pfam" id="PF09286">
    <property type="entry name" value="Pro-kuma_activ"/>
    <property type="match status" value="1"/>
</dbReference>
<keyword evidence="3 7" id="KW-0378">Hydrolase</keyword>
<dbReference type="CDD" id="cd04056">
    <property type="entry name" value="Peptidases_S53"/>
    <property type="match status" value="1"/>
</dbReference>
<feature type="active site" description="Charge relay system" evidence="7">
    <location>
        <position position="296"/>
    </location>
</feature>
<dbReference type="PROSITE" id="PS51695">
    <property type="entry name" value="SEDOLISIN"/>
    <property type="match status" value="1"/>
</dbReference>
<keyword evidence="10" id="KW-0732">Signal</keyword>
<dbReference type="EMBL" id="JACZZA010000013">
    <property type="protein sequence ID" value="MBE1162437.1"/>
    <property type="molecule type" value="Genomic_DNA"/>
</dbReference>
<dbReference type="SMART" id="SM00944">
    <property type="entry name" value="Pro-kuma_activ"/>
    <property type="match status" value="1"/>
</dbReference>
<dbReference type="InterPro" id="IPR023828">
    <property type="entry name" value="Peptidase_S8_Ser-AS"/>
</dbReference>
<feature type="active site" description="Charge relay system" evidence="7">
    <location>
        <position position="538"/>
    </location>
</feature>
<evidence type="ECO:0000256" key="6">
    <source>
        <dbReference type="ARBA" id="ARBA00023145"/>
    </source>
</evidence>
<feature type="signal peptide" evidence="10">
    <location>
        <begin position="1"/>
        <end position="30"/>
    </location>
</feature>
<dbReference type="Proteomes" id="UP000651010">
    <property type="component" value="Unassembled WGS sequence"/>
</dbReference>
<keyword evidence="4 7" id="KW-0720">Serine protease</keyword>
<feature type="compositionally biased region" description="Low complexity" evidence="9">
    <location>
        <begin position="702"/>
        <end position="716"/>
    </location>
</feature>
<evidence type="ECO:0000256" key="2">
    <source>
        <dbReference type="ARBA" id="ARBA00022723"/>
    </source>
</evidence>
<organism evidence="14 15">
    <name type="scientific">Dyella acidiphila</name>
    <dbReference type="NCBI Taxonomy" id="2775866"/>
    <lineage>
        <taxon>Bacteria</taxon>
        <taxon>Pseudomonadati</taxon>
        <taxon>Pseudomonadota</taxon>
        <taxon>Gammaproteobacteria</taxon>
        <taxon>Lysobacterales</taxon>
        <taxon>Rhodanobacteraceae</taxon>
        <taxon>Dyella</taxon>
    </lineage>
</organism>
<dbReference type="Pfam" id="PF01483">
    <property type="entry name" value="P_proprotein"/>
    <property type="match status" value="1"/>
</dbReference>
<dbReference type="InterPro" id="IPR015366">
    <property type="entry name" value="S53_propep"/>
</dbReference>
<dbReference type="PROSITE" id="PS50093">
    <property type="entry name" value="PKD"/>
    <property type="match status" value="1"/>
</dbReference>
<sequence length="838" mass="86304">MSSRFGFSGNRQLLLPAALSLALLSLSAHAGDSWVSTRTHAGIQSNGSKFSTLVMTGHPSIEAAQIMPLEQSRKLHVEVSLNLRNVDALQNFLDAVNQPGSPSYHQYLTPAQFKASYAPTDAQVQAVVTHLKAYGFSNITVAPNNMFVSADGTSAGANAAFNANMKTFSYKGKTHFANASDVTVPQALGGIVDGVLGLQDYARPHVLSHRISADAAKAQASGSQVGHKPTDFATIYDAGSTPTASNTVVGIITWGDMTQTIKDLKQFTTSAGLATVNTSTVAGGSGTLASDGDPSEWDLDSQDIIGVSGGVKQLIFYAAINGDSQDSQLTDASITAAYNKAVTANVAKVINVSLGEDETAANNSGTQAADDKVFAQAVAQGQIFSVAAGDAGVYQWSSDPTEGAPGYIANSSGTVQIDLTHYGVSEPASSPNVVAVGGTTLSTTNTTTWSGETVWNEGLAQIDPQGLNNNGTPDDNERLWATGGGISLFETAPSWQTTALGASASKRELPDVAFDAASSTGALIVINGQANQQVGGTSLASPLFVGIWARIESANNNSLGLPTQNMYTYFPKDATPLHDVTSGNNGYSGHGYNAAAGYDNTTGWGSLDISKFSAYVTKYWGGSSSGGGGTTPPAGNPVANFSDTVSGLSVSFSNSSTDTGGTISSYAWNFGDSSTSTSASPSHTYAAAGTYSVTLTVTDNTGATSTKTGSVTVTSSSGGGGTSGVFSNSKAVTINDNATITSSIAVSGESGNAPSNLQVHASITHNWSGDLTIELVAPNGAYAVLQNPNYDNNGNINTTWTVNASSVTANGTWKLKVIDNDPEYYGDYGTLNNWSLTF</sequence>
<feature type="chain" id="PRO_5045203938" evidence="10">
    <location>
        <begin position="31"/>
        <end position="838"/>
    </location>
</feature>
<dbReference type="InterPro" id="IPR002884">
    <property type="entry name" value="P_dom"/>
</dbReference>
<dbReference type="InterPro" id="IPR030400">
    <property type="entry name" value="Sedolisin_dom"/>
</dbReference>
<comment type="caution">
    <text evidence="8">Lacks conserved residue(s) required for the propagation of feature annotation.</text>
</comment>
<reference evidence="14 15" key="1">
    <citation type="submission" date="2020-09" db="EMBL/GenBank/DDBJ databases">
        <title>Dyella sp. 7MK23 isolated from forest soil.</title>
        <authorList>
            <person name="Fu J."/>
        </authorList>
    </citation>
    <scope>NUCLEOTIDE SEQUENCE [LARGE SCALE GENOMIC DNA]</scope>
    <source>
        <strain evidence="14 15">7MK23</strain>
    </source>
</reference>
<dbReference type="InterPro" id="IPR008979">
    <property type="entry name" value="Galactose-bd-like_sf"/>
</dbReference>
<dbReference type="InterPro" id="IPR035986">
    <property type="entry name" value="PKD_dom_sf"/>
</dbReference>
<evidence type="ECO:0000256" key="9">
    <source>
        <dbReference type="SAM" id="MobiDB-lite"/>
    </source>
</evidence>
<dbReference type="InterPro" id="IPR000601">
    <property type="entry name" value="PKD_dom"/>
</dbReference>
<evidence type="ECO:0000256" key="4">
    <source>
        <dbReference type="ARBA" id="ARBA00022825"/>
    </source>
</evidence>
<evidence type="ECO:0000256" key="8">
    <source>
        <dbReference type="PROSITE-ProRule" id="PRU01240"/>
    </source>
</evidence>
<keyword evidence="15" id="KW-1185">Reference proteome</keyword>
<feature type="domain" description="P/Homo B" evidence="13">
    <location>
        <begin position="712"/>
        <end position="838"/>
    </location>
</feature>
<protein>
    <submittedName>
        <fullName evidence="14">Proprotein convertase P-domain-containing protein</fullName>
    </submittedName>
</protein>
<evidence type="ECO:0000259" key="13">
    <source>
        <dbReference type="PROSITE" id="PS51829"/>
    </source>
</evidence>
<evidence type="ECO:0000256" key="5">
    <source>
        <dbReference type="ARBA" id="ARBA00022837"/>
    </source>
</evidence>
<feature type="domain" description="Peptidase S53" evidence="12">
    <location>
        <begin position="226"/>
        <end position="619"/>
    </location>
</feature>
<feature type="active site" description="Charge relay system" evidence="7">
    <location>
        <position position="300"/>
    </location>
</feature>
<dbReference type="Gene3D" id="2.60.120.260">
    <property type="entry name" value="Galactose-binding domain-like"/>
    <property type="match status" value="1"/>
</dbReference>
<dbReference type="InterPro" id="IPR036852">
    <property type="entry name" value="Peptidase_S8/S53_dom_sf"/>
</dbReference>
<feature type="domain" description="PKD" evidence="11">
    <location>
        <begin position="633"/>
        <end position="720"/>
    </location>
</feature>
<comment type="cofactor">
    <cofactor evidence="7">
        <name>Ca(2+)</name>
        <dbReference type="ChEBI" id="CHEBI:29108"/>
    </cofactor>
    <text evidence="7">Binds 1 Ca(2+) ion per subunit.</text>
</comment>
<dbReference type="InterPro" id="IPR022409">
    <property type="entry name" value="PKD/Chitinase_dom"/>
</dbReference>
<evidence type="ECO:0000313" key="15">
    <source>
        <dbReference type="Proteomes" id="UP000651010"/>
    </source>
</evidence>
<dbReference type="PROSITE" id="PS51892">
    <property type="entry name" value="SUBTILASE"/>
    <property type="match status" value="1"/>
</dbReference>
<dbReference type="RefSeq" id="WP_192557274.1">
    <property type="nucleotide sequence ID" value="NZ_JACZZA010000013.1"/>
</dbReference>
<dbReference type="InterPro" id="IPR013783">
    <property type="entry name" value="Ig-like_fold"/>
</dbReference>
<accession>A0ABR9GEF6</accession>
<evidence type="ECO:0000256" key="7">
    <source>
        <dbReference type="PROSITE-ProRule" id="PRU01032"/>
    </source>
</evidence>
<dbReference type="PANTHER" id="PTHR14218">
    <property type="entry name" value="PROTEASE S8 TRIPEPTIDYL PEPTIDASE I CLN2"/>
    <property type="match status" value="1"/>
</dbReference>
<evidence type="ECO:0000259" key="11">
    <source>
        <dbReference type="PROSITE" id="PS50093"/>
    </source>
</evidence>
<keyword evidence="2 7" id="KW-0479">Metal-binding</keyword>
<keyword evidence="6" id="KW-0865">Zymogen</keyword>
<evidence type="ECO:0000259" key="12">
    <source>
        <dbReference type="PROSITE" id="PS51695"/>
    </source>
</evidence>
<comment type="similarity">
    <text evidence="8">Belongs to the peptidase S8 family.</text>
</comment>
<dbReference type="PROSITE" id="PS51829">
    <property type="entry name" value="P_HOMO_B"/>
    <property type="match status" value="1"/>
</dbReference>
<keyword evidence="1 7" id="KW-0645">Protease</keyword>
<dbReference type="SMART" id="SM00089">
    <property type="entry name" value="PKD"/>
    <property type="match status" value="1"/>
</dbReference>
<gene>
    <name evidence="14" type="ORF">IGX34_18785</name>
</gene>
<comment type="caution">
    <text evidence="14">The sequence shown here is derived from an EMBL/GenBank/DDBJ whole genome shotgun (WGS) entry which is preliminary data.</text>
</comment>
<keyword evidence="5 7" id="KW-0106">Calcium</keyword>
<feature type="region of interest" description="Disordered" evidence="9">
    <location>
        <begin position="702"/>
        <end position="727"/>
    </location>
</feature>
<dbReference type="SUPFAM" id="SSF49299">
    <property type="entry name" value="PKD domain"/>
    <property type="match status" value="1"/>
</dbReference>
<feature type="binding site" evidence="7">
    <location>
        <position position="579"/>
    </location>
    <ligand>
        <name>Ca(2+)</name>
        <dbReference type="ChEBI" id="CHEBI:29108"/>
    </ligand>
</feature>
<dbReference type="CDD" id="cd00146">
    <property type="entry name" value="PKD"/>
    <property type="match status" value="1"/>
</dbReference>
<dbReference type="SUPFAM" id="SSF52743">
    <property type="entry name" value="Subtilisin-like"/>
    <property type="match status" value="1"/>
</dbReference>
<dbReference type="Gene3D" id="2.60.40.10">
    <property type="entry name" value="Immunoglobulins"/>
    <property type="match status" value="1"/>
</dbReference>
<evidence type="ECO:0000256" key="1">
    <source>
        <dbReference type="ARBA" id="ARBA00022670"/>
    </source>
</evidence>
<dbReference type="Pfam" id="PF18911">
    <property type="entry name" value="PKD_4"/>
    <property type="match status" value="1"/>
</dbReference>
<dbReference type="InterPro" id="IPR050819">
    <property type="entry name" value="Tripeptidyl-peptidase_I"/>
</dbReference>
<evidence type="ECO:0000313" key="14">
    <source>
        <dbReference type="EMBL" id="MBE1162437.1"/>
    </source>
</evidence>
<dbReference type="CDD" id="cd11377">
    <property type="entry name" value="Pro-peptidase_S53"/>
    <property type="match status" value="1"/>
</dbReference>
<feature type="binding site" evidence="7">
    <location>
        <position position="597"/>
    </location>
    <ligand>
        <name>Ca(2+)</name>
        <dbReference type="ChEBI" id="CHEBI:29108"/>
    </ligand>
</feature>
<evidence type="ECO:0000256" key="3">
    <source>
        <dbReference type="ARBA" id="ARBA00022801"/>
    </source>
</evidence>
<proteinExistence type="inferred from homology"/>
<dbReference type="PROSITE" id="PS00138">
    <property type="entry name" value="SUBTILASE_SER"/>
    <property type="match status" value="1"/>
</dbReference>
<evidence type="ECO:0000256" key="10">
    <source>
        <dbReference type="SAM" id="SignalP"/>
    </source>
</evidence>
<dbReference type="PANTHER" id="PTHR14218:SF15">
    <property type="entry name" value="TRIPEPTIDYL-PEPTIDASE 1"/>
    <property type="match status" value="1"/>
</dbReference>
<dbReference type="SUPFAM" id="SSF54897">
    <property type="entry name" value="Protease propeptides/inhibitors"/>
    <property type="match status" value="1"/>
</dbReference>
<name>A0ABR9GEF6_9GAMM</name>
<feature type="binding site" evidence="7">
    <location>
        <position position="599"/>
    </location>
    <ligand>
        <name>Ca(2+)</name>
        <dbReference type="ChEBI" id="CHEBI:29108"/>
    </ligand>
</feature>
<dbReference type="Gene3D" id="3.40.50.200">
    <property type="entry name" value="Peptidase S8/S53 domain"/>
    <property type="match status" value="1"/>
</dbReference>
<dbReference type="SUPFAM" id="SSF49785">
    <property type="entry name" value="Galactose-binding domain-like"/>
    <property type="match status" value="1"/>
</dbReference>
<feature type="binding site" evidence="7">
    <location>
        <position position="580"/>
    </location>
    <ligand>
        <name>Ca(2+)</name>
        <dbReference type="ChEBI" id="CHEBI:29108"/>
    </ligand>
</feature>